<feature type="compositionally biased region" description="Polar residues" evidence="5">
    <location>
        <begin position="313"/>
        <end position="326"/>
    </location>
</feature>
<feature type="signal peptide" evidence="7">
    <location>
        <begin position="1"/>
        <end position="21"/>
    </location>
</feature>
<feature type="compositionally biased region" description="Low complexity" evidence="5">
    <location>
        <begin position="136"/>
        <end position="160"/>
    </location>
</feature>
<organism evidence="8 9">
    <name type="scientific">Knufia fluminis</name>
    <dbReference type="NCBI Taxonomy" id="191047"/>
    <lineage>
        <taxon>Eukaryota</taxon>
        <taxon>Fungi</taxon>
        <taxon>Dikarya</taxon>
        <taxon>Ascomycota</taxon>
        <taxon>Pezizomycotina</taxon>
        <taxon>Eurotiomycetes</taxon>
        <taxon>Chaetothyriomycetidae</taxon>
        <taxon>Chaetothyriales</taxon>
        <taxon>Trichomeriaceae</taxon>
        <taxon>Knufia</taxon>
    </lineage>
</organism>
<sequence length="412" mass="41931">MYPSLSFIATIALLLVAVANAQSIFFTQYPTQVINGQSYPVSWEAGGVPVTLDLIQGGELEETLFSGAGTTFTWNVDGEGDGGTDYALRITPQGNGAAPLTSGTIWVIEDEDGLEVNGQEITASIPNGPTPSGLDSVAASPSGAATGTAVGSPSATATNPADTVTATAATVTGPRTEIVTFSSAQSIYTFTTTVSPSGTVLTPTTDETLTFISGGLTFTTTISAATATSTATTSATPGVPGDGGGGGLSGGAIAGIVIGVLIIVLLVLAFLWFRRRRQRQRAHPDGVTPESPITTFIKGGRRALKDEDEKTAQRQSLVSPLPQNTPGELHSGPTPVGAQHTSPNLTSSEIDGSTRHEINAMPPTYELAAGDPPANWPRSTQYPAACVPVSKAGIASDTAPASVAESGSATTR</sequence>
<dbReference type="AlphaFoldDB" id="A0AAN8F7K7"/>
<protein>
    <submittedName>
        <fullName evidence="8">Uncharacterized protein</fullName>
    </submittedName>
</protein>
<evidence type="ECO:0000256" key="5">
    <source>
        <dbReference type="SAM" id="MobiDB-lite"/>
    </source>
</evidence>
<accession>A0AAN8F7K7</accession>
<evidence type="ECO:0000313" key="8">
    <source>
        <dbReference type="EMBL" id="KAK5958423.1"/>
    </source>
</evidence>
<dbReference type="PANTHER" id="PTHR15549">
    <property type="entry name" value="PAIRED IMMUNOGLOBULIN-LIKE TYPE 2 RECEPTOR"/>
    <property type="match status" value="1"/>
</dbReference>
<feature type="chain" id="PRO_5042920988" evidence="7">
    <location>
        <begin position="22"/>
        <end position="412"/>
    </location>
</feature>
<dbReference type="GO" id="GO:0016020">
    <property type="term" value="C:membrane"/>
    <property type="evidence" value="ECO:0007669"/>
    <property type="project" value="UniProtKB-SubCell"/>
</dbReference>
<evidence type="ECO:0000313" key="9">
    <source>
        <dbReference type="Proteomes" id="UP001316803"/>
    </source>
</evidence>
<gene>
    <name evidence="8" type="ORF">OHC33_000266</name>
</gene>
<evidence type="ECO:0000256" key="7">
    <source>
        <dbReference type="SAM" id="SignalP"/>
    </source>
</evidence>
<feature type="compositionally biased region" description="Basic and acidic residues" evidence="5">
    <location>
        <begin position="303"/>
        <end position="312"/>
    </location>
</feature>
<keyword evidence="4 6" id="KW-0472">Membrane</keyword>
<evidence type="ECO:0000256" key="4">
    <source>
        <dbReference type="ARBA" id="ARBA00023136"/>
    </source>
</evidence>
<reference evidence="8 9" key="1">
    <citation type="submission" date="2022-12" db="EMBL/GenBank/DDBJ databases">
        <title>Genomic features and morphological characterization of a novel Knufia sp. strain isolated from spacecraft assembly facility.</title>
        <authorList>
            <person name="Teixeira M."/>
            <person name="Chander A.M."/>
            <person name="Stajich J.E."/>
            <person name="Venkateswaran K."/>
        </authorList>
    </citation>
    <scope>NUCLEOTIDE SEQUENCE [LARGE SCALE GENOMIC DNA]</scope>
    <source>
        <strain evidence="8 9">FJI-L2-BK-P2</strain>
    </source>
</reference>
<dbReference type="PANTHER" id="PTHR15549:SF26">
    <property type="entry name" value="AXIAL BUDDING PATTERN PROTEIN 2-RELATED"/>
    <property type="match status" value="1"/>
</dbReference>
<keyword evidence="2 6" id="KW-0812">Transmembrane</keyword>
<name>A0AAN8F7K7_9EURO</name>
<dbReference type="InterPro" id="IPR051694">
    <property type="entry name" value="Immunoregulatory_rcpt-like"/>
</dbReference>
<evidence type="ECO:0000256" key="1">
    <source>
        <dbReference type="ARBA" id="ARBA00004167"/>
    </source>
</evidence>
<evidence type="ECO:0000256" key="2">
    <source>
        <dbReference type="ARBA" id="ARBA00022692"/>
    </source>
</evidence>
<proteinExistence type="predicted"/>
<dbReference type="EMBL" id="JAKLMC020000001">
    <property type="protein sequence ID" value="KAK5958423.1"/>
    <property type="molecule type" value="Genomic_DNA"/>
</dbReference>
<feature type="region of interest" description="Disordered" evidence="5">
    <location>
        <begin position="303"/>
        <end position="350"/>
    </location>
</feature>
<keyword evidence="7" id="KW-0732">Signal</keyword>
<feature type="transmembrane region" description="Helical" evidence="6">
    <location>
        <begin position="252"/>
        <end position="273"/>
    </location>
</feature>
<feature type="region of interest" description="Disordered" evidence="5">
    <location>
        <begin position="279"/>
        <end position="298"/>
    </location>
</feature>
<keyword evidence="3 6" id="KW-1133">Transmembrane helix</keyword>
<keyword evidence="9" id="KW-1185">Reference proteome</keyword>
<evidence type="ECO:0000256" key="6">
    <source>
        <dbReference type="SAM" id="Phobius"/>
    </source>
</evidence>
<dbReference type="Proteomes" id="UP001316803">
    <property type="component" value="Unassembled WGS sequence"/>
</dbReference>
<evidence type="ECO:0000256" key="3">
    <source>
        <dbReference type="ARBA" id="ARBA00022989"/>
    </source>
</evidence>
<feature type="region of interest" description="Disordered" evidence="5">
    <location>
        <begin position="121"/>
        <end position="160"/>
    </location>
</feature>
<feature type="compositionally biased region" description="Polar residues" evidence="5">
    <location>
        <begin position="339"/>
        <end position="350"/>
    </location>
</feature>
<dbReference type="GO" id="GO:0071944">
    <property type="term" value="C:cell periphery"/>
    <property type="evidence" value="ECO:0007669"/>
    <property type="project" value="UniProtKB-ARBA"/>
</dbReference>
<comment type="caution">
    <text evidence="8">The sequence shown here is derived from an EMBL/GenBank/DDBJ whole genome shotgun (WGS) entry which is preliminary data.</text>
</comment>
<comment type="subcellular location">
    <subcellularLocation>
        <location evidence="1">Membrane</location>
        <topology evidence="1">Single-pass membrane protein</topology>
    </subcellularLocation>
</comment>